<comment type="similarity">
    <text evidence="1 5">Belongs to the VPS29 family.</text>
</comment>
<dbReference type="STRING" id="215250.A0A316YE02"/>
<dbReference type="FunFam" id="3.60.21.10:FF:000089">
    <property type="entry name" value="Vacuolar protein sorting-associated protein 29"/>
    <property type="match status" value="1"/>
</dbReference>
<feature type="compositionally biased region" description="Acidic residues" evidence="6">
    <location>
        <begin position="150"/>
        <end position="170"/>
    </location>
</feature>
<reference evidence="8 9" key="1">
    <citation type="journal article" date="2018" name="Mol. Biol. Evol.">
        <title>Broad Genomic Sampling Reveals a Smut Pathogenic Ancestry of the Fungal Clade Ustilaginomycotina.</title>
        <authorList>
            <person name="Kijpornyongpan T."/>
            <person name="Mondo S.J."/>
            <person name="Barry K."/>
            <person name="Sandor L."/>
            <person name="Lee J."/>
            <person name="Lipzen A."/>
            <person name="Pangilinan J."/>
            <person name="LaButti K."/>
            <person name="Hainaut M."/>
            <person name="Henrissat B."/>
            <person name="Grigoriev I.V."/>
            <person name="Spatafora J.W."/>
            <person name="Aime M.C."/>
        </authorList>
    </citation>
    <scope>NUCLEOTIDE SEQUENCE [LARGE SCALE GENOMIC DNA]</scope>
    <source>
        <strain evidence="8 9">MCA 4198</strain>
    </source>
</reference>
<organism evidence="8 9">
    <name type="scientific">Acaromyces ingoldii</name>
    <dbReference type="NCBI Taxonomy" id="215250"/>
    <lineage>
        <taxon>Eukaryota</taxon>
        <taxon>Fungi</taxon>
        <taxon>Dikarya</taxon>
        <taxon>Basidiomycota</taxon>
        <taxon>Ustilaginomycotina</taxon>
        <taxon>Exobasidiomycetes</taxon>
        <taxon>Exobasidiales</taxon>
        <taxon>Cryptobasidiaceae</taxon>
        <taxon>Acaromyces</taxon>
    </lineage>
</organism>
<evidence type="ECO:0000256" key="2">
    <source>
        <dbReference type="ARBA" id="ARBA00017767"/>
    </source>
</evidence>
<evidence type="ECO:0000259" key="7">
    <source>
        <dbReference type="Pfam" id="PF12850"/>
    </source>
</evidence>
<dbReference type="AlphaFoldDB" id="A0A316YE02"/>
<dbReference type="PANTHER" id="PTHR11124">
    <property type="entry name" value="VACUOLAR SORTING PROTEIN VPS29"/>
    <property type="match status" value="1"/>
</dbReference>
<evidence type="ECO:0000256" key="6">
    <source>
        <dbReference type="SAM" id="MobiDB-lite"/>
    </source>
</evidence>
<evidence type="ECO:0000313" key="8">
    <source>
        <dbReference type="EMBL" id="PWN87820.1"/>
    </source>
</evidence>
<dbReference type="GO" id="GO:0030904">
    <property type="term" value="C:retromer complex"/>
    <property type="evidence" value="ECO:0007669"/>
    <property type="project" value="InterPro"/>
</dbReference>
<dbReference type="Proteomes" id="UP000245768">
    <property type="component" value="Unassembled WGS sequence"/>
</dbReference>
<dbReference type="RefSeq" id="XP_025375018.1">
    <property type="nucleotide sequence ID" value="XM_025522617.1"/>
</dbReference>
<feature type="compositionally biased region" description="Basic and acidic residues" evidence="6">
    <location>
        <begin position="182"/>
        <end position="198"/>
    </location>
</feature>
<feature type="region of interest" description="Disordered" evidence="6">
    <location>
        <begin position="141"/>
        <end position="260"/>
    </location>
</feature>
<dbReference type="InterPro" id="IPR024654">
    <property type="entry name" value="Calcineurin-like_PHP_lpxH"/>
</dbReference>
<gene>
    <name evidence="8" type="ORF">FA10DRAFT_269100</name>
</gene>
<evidence type="ECO:0000256" key="1">
    <source>
        <dbReference type="ARBA" id="ARBA00005945"/>
    </source>
</evidence>
<accession>A0A316YE02</accession>
<evidence type="ECO:0000313" key="9">
    <source>
        <dbReference type="Proteomes" id="UP000245768"/>
    </source>
</evidence>
<dbReference type="OrthoDB" id="10258130at2759"/>
<dbReference type="InterPro" id="IPR000979">
    <property type="entry name" value="Phosphodiesterase_MJ0936/Vps29"/>
</dbReference>
<name>A0A316YE02_9BASI</name>
<keyword evidence="9" id="KW-1185">Reference proteome</keyword>
<dbReference type="GO" id="GO:0005829">
    <property type="term" value="C:cytosol"/>
    <property type="evidence" value="ECO:0007669"/>
    <property type="project" value="GOC"/>
</dbReference>
<dbReference type="GeneID" id="37044533"/>
<feature type="compositionally biased region" description="Polar residues" evidence="6">
    <location>
        <begin position="307"/>
        <end position="317"/>
    </location>
</feature>
<dbReference type="InterPro" id="IPR029052">
    <property type="entry name" value="Metallo-depent_PP-like"/>
</dbReference>
<proteinExistence type="inferred from homology"/>
<dbReference type="GO" id="GO:0042147">
    <property type="term" value="P:retrograde transport, endosome to Golgi"/>
    <property type="evidence" value="ECO:0007669"/>
    <property type="project" value="InterPro"/>
</dbReference>
<dbReference type="Pfam" id="PF12850">
    <property type="entry name" value="Metallophos_2"/>
    <property type="match status" value="1"/>
</dbReference>
<dbReference type="NCBIfam" id="TIGR00040">
    <property type="entry name" value="yfcE"/>
    <property type="match status" value="1"/>
</dbReference>
<sequence>MLVLVIGDLHLPYRASDLPSKFRKLLVPGKIQQIVCTGNVCDRETLDYLRTVAGDVHVVRGDWDDNVHFPSSLILHHPPLRIGVLHGHQIVPAGDTDSLCALARAMDVDVLLSGSTHKFDAFEREGRFFVNPGSATGAWSAVWPVRDPADAEADDEDDEDKHEEADEGGEKEDAKAVMQGKGPERGSKEQKADGKRDEGEAESASTPGDDDMNKVINKESKDKQEVQDGKVEQVKKEEAEHKGSKGTREPKLAPGPTPSFALLDIQGAVVVTYVYQLIGGDVKVEKMEFRKKLETGAPANLAGGGPSSTMAQGSQPQPRRVAGAGGAGIRY</sequence>
<evidence type="ECO:0000256" key="5">
    <source>
        <dbReference type="RuleBase" id="RU362040"/>
    </source>
</evidence>
<evidence type="ECO:0000256" key="4">
    <source>
        <dbReference type="ARBA" id="ARBA00022927"/>
    </source>
</evidence>
<evidence type="ECO:0000256" key="3">
    <source>
        <dbReference type="ARBA" id="ARBA00022448"/>
    </source>
</evidence>
<dbReference type="Gene3D" id="3.60.21.10">
    <property type="match status" value="2"/>
</dbReference>
<dbReference type="InterPro" id="IPR028661">
    <property type="entry name" value="Vps29"/>
</dbReference>
<dbReference type="GO" id="GO:0015031">
    <property type="term" value="P:protein transport"/>
    <property type="evidence" value="ECO:0007669"/>
    <property type="project" value="UniProtKB-KW"/>
</dbReference>
<dbReference type="InParanoid" id="A0A316YE02"/>
<dbReference type="SUPFAM" id="SSF56300">
    <property type="entry name" value="Metallo-dependent phosphatases"/>
    <property type="match status" value="1"/>
</dbReference>
<feature type="domain" description="Calcineurin-like phosphoesterase" evidence="7">
    <location>
        <begin position="1"/>
        <end position="139"/>
    </location>
</feature>
<keyword evidence="4" id="KW-0653">Protein transport</keyword>
<dbReference type="EMBL" id="KZ819639">
    <property type="protein sequence ID" value="PWN87820.1"/>
    <property type="molecule type" value="Genomic_DNA"/>
</dbReference>
<dbReference type="CDD" id="cd07394">
    <property type="entry name" value="MPP_Vps29"/>
    <property type="match status" value="1"/>
</dbReference>
<feature type="compositionally biased region" description="Basic and acidic residues" evidence="6">
    <location>
        <begin position="211"/>
        <end position="251"/>
    </location>
</feature>
<keyword evidence="3" id="KW-0813">Transport</keyword>
<dbReference type="FunCoup" id="A0A316YE02">
    <property type="interactions" value="518"/>
</dbReference>
<feature type="region of interest" description="Disordered" evidence="6">
    <location>
        <begin position="296"/>
        <end position="331"/>
    </location>
</feature>
<protein>
    <recommendedName>
        <fullName evidence="2 5">Vacuolar protein sorting-associated protein 29</fullName>
    </recommendedName>
</protein>